<evidence type="ECO:0000313" key="2">
    <source>
        <dbReference type="Proteomes" id="UP000494365"/>
    </source>
</evidence>
<dbReference type="EMBL" id="CADIKK010000003">
    <property type="protein sequence ID" value="CAB3780087.1"/>
    <property type="molecule type" value="Genomic_DNA"/>
</dbReference>
<keyword evidence="2" id="KW-1185">Reference proteome</keyword>
<evidence type="ECO:0000313" key="1">
    <source>
        <dbReference type="EMBL" id="CAB3780087.1"/>
    </source>
</evidence>
<protein>
    <submittedName>
        <fullName evidence="1">Uncharacterized protein</fullName>
    </submittedName>
</protein>
<dbReference type="AlphaFoldDB" id="A0A6S7CHB6"/>
<accession>A0A6S7CHB6</accession>
<proteinExistence type="predicted"/>
<reference evidence="1 2" key="1">
    <citation type="submission" date="2020-04" db="EMBL/GenBank/DDBJ databases">
        <authorList>
            <person name="De Canck E."/>
        </authorList>
    </citation>
    <scope>NUCLEOTIDE SEQUENCE [LARGE SCALE GENOMIC DNA]</scope>
    <source>
        <strain evidence="1 2">LMG 28614</strain>
    </source>
</reference>
<sequence>MSRVRIGAAGRVNSMTIGLRFESQLQTAMCRRSPSVTAPCTTASNIAAIFALKESALRSLSSDGSCGVVAADFQNALGIRTRVFELNQACMPRA</sequence>
<gene>
    <name evidence="1" type="ORF">LMG28614_00991</name>
</gene>
<organism evidence="1 2">
    <name type="scientific">Paraburkholderia ultramafica</name>
    <dbReference type="NCBI Taxonomy" id="1544867"/>
    <lineage>
        <taxon>Bacteria</taxon>
        <taxon>Pseudomonadati</taxon>
        <taxon>Pseudomonadota</taxon>
        <taxon>Betaproteobacteria</taxon>
        <taxon>Burkholderiales</taxon>
        <taxon>Burkholderiaceae</taxon>
        <taxon>Paraburkholderia</taxon>
    </lineage>
</organism>
<dbReference type="Proteomes" id="UP000494365">
    <property type="component" value="Unassembled WGS sequence"/>
</dbReference>
<name>A0A6S7CHB6_9BURK</name>